<dbReference type="InterPro" id="IPR012349">
    <property type="entry name" value="Split_barrel_FMN-bd"/>
</dbReference>
<name>A0A1H0HDG0_9PSEU</name>
<dbReference type="InterPro" id="IPR002563">
    <property type="entry name" value="Flavin_Rdtase-like_dom"/>
</dbReference>
<dbReference type="Gene3D" id="2.30.110.10">
    <property type="entry name" value="Electron Transport, Fmn-binding Protein, Chain A"/>
    <property type="match status" value="1"/>
</dbReference>
<dbReference type="GO" id="GO:0042602">
    <property type="term" value="F:riboflavin reductase (NADPH) activity"/>
    <property type="evidence" value="ECO:0007669"/>
    <property type="project" value="TreeGrafter"/>
</dbReference>
<evidence type="ECO:0000256" key="2">
    <source>
        <dbReference type="SAM" id="MobiDB-lite"/>
    </source>
</evidence>
<organism evidence="4 5">
    <name type="scientific">Actinokineospora alba</name>
    <dbReference type="NCBI Taxonomy" id="504798"/>
    <lineage>
        <taxon>Bacteria</taxon>
        <taxon>Bacillati</taxon>
        <taxon>Actinomycetota</taxon>
        <taxon>Actinomycetes</taxon>
        <taxon>Pseudonocardiales</taxon>
        <taxon>Pseudonocardiaceae</taxon>
        <taxon>Actinokineospora</taxon>
    </lineage>
</organism>
<feature type="region of interest" description="Disordered" evidence="2">
    <location>
        <begin position="1"/>
        <end position="25"/>
    </location>
</feature>
<dbReference type="PANTHER" id="PTHR30466:SF1">
    <property type="entry name" value="FMN REDUCTASE (NADH) RUTF"/>
    <property type="match status" value="1"/>
</dbReference>
<evidence type="ECO:0000313" key="5">
    <source>
        <dbReference type="Proteomes" id="UP000199651"/>
    </source>
</evidence>
<evidence type="ECO:0000313" key="4">
    <source>
        <dbReference type="EMBL" id="SDO17074.1"/>
    </source>
</evidence>
<feature type="domain" description="Flavin reductase like" evidence="3">
    <location>
        <begin position="33"/>
        <end position="179"/>
    </location>
</feature>
<accession>A0A1H0HDG0</accession>
<gene>
    <name evidence="4" type="ORF">SAMN05192558_10268</name>
</gene>
<dbReference type="STRING" id="504798.SAMN05421871_101235"/>
<dbReference type="EMBL" id="FNJB01000002">
    <property type="protein sequence ID" value="SDO17074.1"/>
    <property type="molecule type" value="Genomic_DNA"/>
</dbReference>
<proteinExistence type="predicted"/>
<dbReference type="AlphaFoldDB" id="A0A1H0HDG0"/>
<keyword evidence="1" id="KW-0560">Oxidoreductase</keyword>
<feature type="compositionally biased region" description="Low complexity" evidence="2">
    <location>
        <begin position="8"/>
        <end position="17"/>
    </location>
</feature>
<evidence type="ECO:0000259" key="3">
    <source>
        <dbReference type="SMART" id="SM00903"/>
    </source>
</evidence>
<sequence length="187" mass="19999">MTAERHLTPLPSSELPSPELPPTASPKVLREVMSSFATGITVLTAAGDHGHGMTANAFSSVSLEPPMVLCCIARTAQMHEAILRTRHFGVSVLSAEQEDLARYFASKGRPRGQAQFDQVDWFPARHSGAPLLSGSLAWLECELAGVYHGGDHSIFVGTVLDAARREGEALLFFAGGFHQGMPSSRSA</sequence>
<evidence type="ECO:0000256" key="1">
    <source>
        <dbReference type="ARBA" id="ARBA00023002"/>
    </source>
</evidence>
<dbReference type="Proteomes" id="UP000199651">
    <property type="component" value="Unassembled WGS sequence"/>
</dbReference>
<reference evidence="5" key="1">
    <citation type="submission" date="2016-10" db="EMBL/GenBank/DDBJ databases">
        <authorList>
            <person name="Varghese N."/>
            <person name="Submissions S."/>
        </authorList>
    </citation>
    <scope>NUCLEOTIDE SEQUENCE [LARGE SCALE GENOMIC DNA]</scope>
    <source>
        <strain evidence="5">IBRC-M 10655</strain>
    </source>
</reference>
<dbReference type="Pfam" id="PF01613">
    <property type="entry name" value="Flavin_Reduct"/>
    <property type="match status" value="1"/>
</dbReference>
<keyword evidence="5" id="KW-1185">Reference proteome</keyword>
<dbReference type="SMART" id="SM00903">
    <property type="entry name" value="Flavin_Reduct"/>
    <property type="match status" value="1"/>
</dbReference>
<dbReference type="PANTHER" id="PTHR30466">
    <property type="entry name" value="FLAVIN REDUCTASE"/>
    <property type="match status" value="1"/>
</dbReference>
<dbReference type="GO" id="GO:0010181">
    <property type="term" value="F:FMN binding"/>
    <property type="evidence" value="ECO:0007669"/>
    <property type="project" value="InterPro"/>
</dbReference>
<protein>
    <submittedName>
        <fullName evidence="4">NADH-FMN oxidoreductase RutF, flavin reductase (DIM6/NTAB) family</fullName>
    </submittedName>
</protein>
<dbReference type="InterPro" id="IPR050268">
    <property type="entry name" value="NADH-dep_flavin_reductase"/>
</dbReference>
<dbReference type="SUPFAM" id="SSF50475">
    <property type="entry name" value="FMN-binding split barrel"/>
    <property type="match status" value="1"/>
</dbReference>